<comment type="caution">
    <text evidence="10">The sequence shown here is derived from an EMBL/GenBank/DDBJ whole genome shotgun (WGS) entry which is preliminary data.</text>
</comment>
<dbReference type="GO" id="GO:0032979">
    <property type="term" value="P:protein insertion into mitochondrial inner membrane from matrix"/>
    <property type="evidence" value="ECO:0007669"/>
    <property type="project" value="TreeGrafter"/>
</dbReference>
<dbReference type="InterPro" id="IPR001708">
    <property type="entry name" value="YidC/ALB3/OXA1/COX18"/>
</dbReference>
<feature type="domain" description="Membrane insertase YidC/Oxa/ALB C-terminal" evidence="9">
    <location>
        <begin position="2"/>
        <end position="134"/>
    </location>
</feature>
<evidence type="ECO:0000256" key="1">
    <source>
        <dbReference type="ARBA" id="ARBA00004141"/>
    </source>
</evidence>
<dbReference type="EMBL" id="JBDFQZ010000013">
    <property type="protein sequence ID" value="KAK9668399.1"/>
    <property type="molecule type" value="Genomic_DNA"/>
</dbReference>
<name>A0AAW1GU60_SAPOF</name>
<evidence type="ECO:0000313" key="10">
    <source>
        <dbReference type="EMBL" id="KAK9668399.1"/>
    </source>
</evidence>
<evidence type="ECO:0000256" key="3">
    <source>
        <dbReference type="ARBA" id="ARBA00022692"/>
    </source>
</evidence>
<evidence type="ECO:0000259" key="9">
    <source>
        <dbReference type="Pfam" id="PF02096"/>
    </source>
</evidence>
<feature type="transmembrane region" description="Helical" evidence="8">
    <location>
        <begin position="67"/>
        <end position="86"/>
    </location>
</feature>
<dbReference type="CDD" id="cd20069">
    <property type="entry name" value="5TM_Oxa1-like"/>
    <property type="match status" value="1"/>
</dbReference>
<keyword evidence="11" id="KW-1185">Reference proteome</keyword>
<feature type="region of interest" description="Disordered" evidence="7">
    <location>
        <begin position="179"/>
        <end position="232"/>
    </location>
</feature>
<evidence type="ECO:0000256" key="8">
    <source>
        <dbReference type="SAM" id="Phobius"/>
    </source>
</evidence>
<protein>
    <recommendedName>
        <fullName evidence="9">Membrane insertase YidC/Oxa/ALB C-terminal domain-containing protein</fullName>
    </recommendedName>
</protein>
<feature type="compositionally biased region" description="Low complexity" evidence="7">
    <location>
        <begin position="179"/>
        <end position="191"/>
    </location>
</feature>
<evidence type="ECO:0000256" key="7">
    <source>
        <dbReference type="SAM" id="MobiDB-lite"/>
    </source>
</evidence>
<evidence type="ECO:0000256" key="6">
    <source>
        <dbReference type="RuleBase" id="RU003945"/>
    </source>
</evidence>
<comment type="similarity">
    <text evidence="6">Belongs to the OXA1/ALB3/YidC family.</text>
</comment>
<evidence type="ECO:0000256" key="4">
    <source>
        <dbReference type="ARBA" id="ARBA00022989"/>
    </source>
</evidence>
<feature type="compositionally biased region" description="Basic residues" evidence="7">
    <location>
        <begin position="223"/>
        <end position="232"/>
    </location>
</feature>
<keyword evidence="4 8" id="KW-1133">Transmembrane helix</keyword>
<comment type="subcellular location">
    <subcellularLocation>
        <location evidence="1 6">Membrane</location>
        <topology evidence="1 6">Multi-pass membrane protein</topology>
    </subcellularLocation>
</comment>
<evidence type="ECO:0000256" key="5">
    <source>
        <dbReference type="ARBA" id="ARBA00023136"/>
    </source>
</evidence>
<dbReference type="PANTHER" id="PTHR12428:SF34">
    <property type="entry name" value="MITOCHONDRIAL INNER MEMBRANE PROTEIN OXA1-LIKE"/>
    <property type="match status" value="1"/>
</dbReference>
<dbReference type="InterPro" id="IPR028055">
    <property type="entry name" value="YidC/Oxa/ALB_C"/>
</dbReference>
<accession>A0AAW1GU60</accession>
<dbReference type="Pfam" id="PF02096">
    <property type="entry name" value="60KD_IMP"/>
    <property type="match status" value="1"/>
</dbReference>
<sequence length="232" mass="25336">MQESKQKMNALFKEYGVTPFTPLKGIFIQGPIFISFFLAISNMAEKVPSFKNGGAFWFVDLTTPDTLYIFPVLTALSFLITVEFNMQEGMEGNPVAGTMKKFSRGLAVLTVPFTMNFPKAIFCYWVTSNIFSFAYGSVLKLPGVKEALGVPKMPVSPPSQKPQGAQSGFSLFKALKQAAASGNSSAPPAASEQPKPAINGKTSSSSSSSAVLSQRLKSLERQVKRRKRNKRR</sequence>
<gene>
    <name evidence="10" type="ORF">RND81_13G057500</name>
</gene>
<reference evidence="10" key="1">
    <citation type="submission" date="2024-03" db="EMBL/GenBank/DDBJ databases">
        <title>WGS assembly of Saponaria officinalis var. Norfolk2.</title>
        <authorList>
            <person name="Jenkins J."/>
            <person name="Shu S."/>
            <person name="Grimwood J."/>
            <person name="Barry K."/>
            <person name="Goodstein D."/>
            <person name="Schmutz J."/>
            <person name="Leebens-Mack J."/>
            <person name="Osbourn A."/>
        </authorList>
    </citation>
    <scope>NUCLEOTIDE SEQUENCE [LARGE SCALE GENOMIC DNA]</scope>
    <source>
        <strain evidence="10">JIC</strain>
    </source>
</reference>
<evidence type="ECO:0000313" key="11">
    <source>
        <dbReference type="Proteomes" id="UP001443914"/>
    </source>
</evidence>
<proteinExistence type="inferred from homology"/>
<dbReference type="Proteomes" id="UP001443914">
    <property type="component" value="Unassembled WGS sequence"/>
</dbReference>
<dbReference type="GO" id="GO:0032977">
    <property type="term" value="F:membrane insertase activity"/>
    <property type="evidence" value="ECO:0007669"/>
    <property type="project" value="InterPro"/>
</dbReference>
<comment type="similarity">
    <text evidence="2">Belongs to the OXA1/ALB3/YidC (TC 2.A.9.2) family.</text>
</comment>
<keyword evidence="5 8" id="KW-0472">Membrane</keyword>
<dbReference type="AlphaFoldDB" id="A0AAW1GU60"/>
<dbReference type="GO" id="GO:0005743">
    <property type="term" value="C:mitochondrial inner membrane"/>
    <property type="evidence" value="ECO:0007669"/>
    <property type="project" value="TreeGrafter"/>
</dbReference>
<feature type="transmembrane region" description="Helical" evidence="8">
    <location>
        <begin position="21"/>
        <end position="40"/>
    </location>
</feature>
<dbReference type="PANTHER" id="PTHR12428">
    <property type="entry name" value="OXA1"/>
    <property type="match status" value="1"/>
</dbReference>
<organism evidence="10 11">
    <name type="scientific">Saponaria officinalis</name>
    <name type="common">Common soapwort</name>
    <name type="synonym">Lychnis saponaria</name>
    <dbReference type="NCBI Taxonomy" id="3572"/>
    <lineage>
        <taxon>Eukaryota</taxon>
        <taxon>Viridiplantae</taxon>
        <taxon>Streptophyta</taxon>
        <taxon>Embryophyta</taxon>
        <taxon>Tracheophyta</taxon>
        <taxon>Spermatophyta</taxon>
        <taxon>Magnoliopsida</taxon>
        <taxon>eudicotyledons</taxon>
        <taxon>Gunneridae</taxon>
        <taxon>Pentapetalae</taxon>
        <taxon>Caryophyllales</taxon>
        <taxon>Caryophyllaceae</taxon>
        <taxon>Caryophylleae</taxon>
        <taxon>Saponaria</taxon>
    </lineage>
</organism>
<keyword evidence="3 6" id="KW-0812">Transmembrane</keyword>
<evidence type="ECO:0000256" key="2">
    <source>
        <dbReference type="ARBA" id="ARBA00010583"/>
    </source>
</evidence>